<dbReference type="Proteomes" id="UP000323708">
    <property type="component" value="Unassembled WGS sequence"/>
</dbReference>
<comment type="caution">
    <text evidence="2">The sequence shown here is derived from an EMBL/GenBank/DDBJ whole genome shotgun (WGS) entry which is preliminary data.</text>
</comment>
<organism evidence="2 3">
    <name type="scientific">Pseudohalioglobus sediminis</name>
    <dbReference type="NCBI Taxonomy" id="2606449"/>
    <lineage>
        <taxon>Bacteria</taxon>
        <taxon>Pseudomonadati</taxon>
        <taxon>Pseudomonadota</taxon>
        <taxon>Gammaproteobacteria</taxon>
        <taxon>Cellvibrionales</taxon>
        <taxon>Halieaceae</taxon>
        <taxon>Pseudohalioglobus</taxon>
    </lineage>
</organism>
<dbReference type="AlphaFoldDB" id="A0A5B0X2G0"/>
<feature type="region of interest" description="Disordered" evidence="1">
    <location>
        <begin position="27"/>
        <end position="48"/>
    </location>
</feature>
<evidence type="ECO:0000313" key="2">
    <source>
        <dbReference type="EMBL" id="KAA1192727.1"/>
    </source>
</evidence>
<dbReference type="RefSeq" id="WP_149611011.1">
    <property type="nucleotide sequence ID" value="NZ_VTUX01000003.1"/>
</dbReference>
<dbReference type="EMBL" id="VTUX01000003">
    <property type="protein sequence ID" value="KAA1192727.1"/>
    <property type="molecule type" value="Genomic_DNA"/>
</dbReference>
<accession>A0A5B0X2G0</accession>
<proteinExistence type="predicted"/>
<sequence length="75" mass="7912">MEAFSLAIVLVTVLLVGVDSGRVDPTQHSTGVEAGTNDRVATGQSSGHVCDPARQTIVQRDLTVVVDQRVNDDGH</sequence>
<reference evidence="2 3" key="1">
    <citation type="submission" date="2019-09" db="EMBL/GenBank/DDBJ databases">
        <authorList>
            <person name="Chen X.-Y."/>
        </authorList>
    </citation>
    <scope>NUCLEOTIDE SEQUENCE [LARGE SCALE GENOMIC DNA]</scope>
    <source>
        <strain evidence="2 3">NY5</strain>
    </source>
</reference>
<keyword evidence="3" id="KW-1185">Reference proteome</keyword>
<protein>
    <submittedName>
        <fullName evidence="2">Uncharacterized protein</fullName>
    </submittedName>
</protein>
<name>A0A5B0X2G0_9GAMM</name>
<gene>
    <name evidence="2" type="ORF">F0M18_08720</name>
</gene>
<evidence type="ECO:0000256" key="1">
    <source>
        <dbReference type="SAM" id="MobiDB-lite"/>
    </source>
</evidence>
<evidence type="ECO:0000313" key="3">
    <source>
        <dbReference type="Proteomes" id="UP000323708"/>
    </source>
</evidence>